<dbReference type="PANTHER" id="PTHR33678">
    <property type="entry name" value="BLL1576 PROTEIN"/>
    <property type="match status" value="1"/>
</dbReference>
<evidence type="ECO:0000259" key="3">
    <source>
        <dbReference type="Pfam" id="PF13817"/>
    </source>
</evidence>
<organism evidence="4 5">
    <name type="scientific">Marinomonas arctica</name>
    <dbReference type="NCBI Taxonomy" id="383750"/>
    <lineage>
        <taxon>Bacteria</taxon>
        <taxon>Pseudomonadati</taxon>
        <taxon>Pseudomonadota</taxon>
        <taxon>Gammaproteobacteria</taxon>
        <taxon>Oceanospirillales</taxon>
        <taxon>Oceanospirillaceae</taxon>
        <taxon>Marinomonas</taxon>
    </lineage>
</organism>
<name>A0A7H1J248_9GAMM</name>
<sequence length="536" mass="60651">MKIASKSYSKKPDYSQLSQAELVSLLLQKDASLAQRDADIKQRDADIKQRDAYIERLEEIIRLQKVQRFAAKSEKQPFQITLFDEAELESAIDDLIDEIPEDSLSQELAQTKKTRQRQRGFSTSLNRIRREISLSDDDKAGATKTFFTKVKEELEFIPAQLNVIEIWQEKAVFESPTGEHVIAAKRPTHPLGKCIATTSLLAYIITSKYTDGLPLYRLDGMLARLGHEIGRNNMANWIIRLNDVFKPLINLMREQQNLGRYIQADETRIQVLKETGKTAQSDKWMWVTRGGPPDKPSVLFDYDPTRAGHVPTRLLEGFSGVLQVDGYSGYGKVCRELDITRIGCWDHARRKFVEAARGVTSQKGKSNKAKPSKADVGIGKIRKLYAIESKIEGLSESEKYTVRQELALPVLQDFKAWLETNHPKVPKDSLIFKAIQYTLNQWESLISYCDHGFVHISNALAENAIRPFAVGRRNWLFADSSRGANASATCYSLIETAKANGLESSSYIHYLLDHIADADTLEKIEALLPWNMPKAS</sequence>
<dbReference type="RefSeq" id="WP_188322901.1">
    <property type="nucleotide sequence ID" value="NZ_CP061081.1"/>
</dbReference>
<dbReference type="KEGG" id="mard:IBG28_12645"/>
<evidence type="ECO:0000313" key="4">
    <source>
        <dbReference type="EMBL" id="QNT04564.1"/>
    </source>
</evidence>
<dbReference type="InterPro" id="IPR039552">
    <property type="entry name" value="IS66_C"/>
</dbReference>
<protein>
    <submittedName>
        <fullName evidence="4">IS66 family transposase</fullName>
    </submittedName>
</protein>
<evidence type="ECO:0000259" key="2">
    <source>
        <dbReference type="Pfam" id="PF13007"/>
    </source>
</evidence>
<feature type="domain" description="Transposase TnpC homeodomain" evidence="2">
    <location>
        <begin position="56"/>
        <end position="129"/>
    </location>
</feature>
<gene>
    <name evidence="4" type="ORF">IBG28_12645</name>
</gene>
<dbReference type="PANTHER" id="PTHR33678:SF1">
    <property type="entry name" value="BLL1576 PROTEIN"/>
    <property type="match status" value="1"/>
</dbReference>
<dbReference type="EMBL" id="CP061081">
    <property type="protein sequence ID" value="QNT04564.1"/>
    <property type="molecule type" value="Genomic_DNA"/>
</dbReference>
<evidence type="ECO:0000259" key="1">
    <source>
        <dbReference type="Pfam" id="PF03050"/>
    </source>
</evidence>
<dbReference type="AlphaFoldDB" id="A0A7H1J248"/>
<dbReference type="Pfam" id="PF13007">
    <property type="entry name" value="LZ_Tnp_IS66"/>
    <property type="match status" value="1"/>
</dbReference>
<accession>A0A7H1J248</accession>
<keyword evidence="5" id="KW-1185">Reference proteome</keyword>
<feature type="domain" description="Transposase IS66 central" evidence="1">
    <location>
        <begin position="193"/>
        <end position="485"/>
    </location>
</feature>
<dbReference type="InterPro" id="IPR004291">
    <property type="entry name" value="Transposase_IS66_central"/>
</dbReference>
<proteinExistence type="predicted"/>
<dbReference type="InterPro" id="IPR052344">
    <property type="entry name" value="Transposase-related"/>
</dbReference>
<reference evidence="4 5" key="1">
    <citation type="submission" date="2020-09" db="EMBL/GenBank/DDBJ databases">
        <title>Complete genome sequence of an Arctic sea ice bacterium Marinomonas arctica BSI20414.</title>
        <authorList>
            <person name="Liao L."/>
            <person name="Chen B."/>
        </authorList>
    </citation>
    <scope>NUCLEOTIDE SEQUENCE [LARGE SCALE GENOMIC DNA]</scope>
    <source>
        <strain evidence="4 5">BSI20414</strain>
    </source>
</reference>
<dbReference type="Pfam" id="PF03050">
    <property type="entry name" value="DDE_Tnp_IS66"/>
    <property type="match status" value="1"/>
</dbReference>
<feature type="domain" description="Transposase IS66 C-terminal" evidence="3">
    <location>
        <begin position="492"/>
        <end position="530"/>
    </location>
</feature>
<evidence type="ECO:0000313" key="5">
    <source>
        <dbReference type="Proteomes" id="UP000516370"/>
    </source>
</evidence>
<dbReference type="Pfam" id="PF13817">
    <property type="entry name" value="DDE_Tnp_IS66_C"/>
    <property type="match status" value="1"/>
</dbReference>
<dbReference type="Proteomes" id="UP000516370">
    <property type="component" value="Chromosome"/>
</dbReference>
<dbReference type="InterPro" id="IPR024463">
    <property type="entry name" value="Transposase_TnpC_homeodom"/>
</dbReference>
<dbReference type="NCBIfam" id="NF033517">
    <property type="entry name" value="transpos_IS66"/>
    <property type="match status" value="1"/>
</dbReference>